<feature type="signal peptide" evidence="1">
    <location>
        <begin position="1"/>
        <end position="23"/>
    </location>
</feature>
<feature type="chain" id="PRO_5014648872" description="Lipoprotein" evidence="1">
    <location>
        <begin position="24"/>
        <end position="214"/>
    </location>
</feature>
<gene>
    <name evidence="2" type="ORF">SFLOR_v1c03400</name>
</gene>
<dbReference type="PROSITE" id="PS51257">
    <property type="entry name" value="PROKAR_LIPOPROTEIN"/>
    <property type="match status" value="1"/>
</dbReference>
<evidence type="ECO:0000313" key="3">
    <source>
        <dbReference type="Proteomes" id="UP000231823"/>
    </source>
</evidence>
<dbReference type="InterPro" id="IPR054816">
    <property type="entry name" value="Lipoprotein_mollicutes-type_CS"/>
</dbReference>
<protein>
    <recommendedName>
        <fullName evidence="4">Lipoprotein</fullName>
    </recommendedName>
</protein>
<evidence type="ECO:0008006" key="4">
    <source>
        <dbReference type="Google" id="ProtNLM"/>
    </source>
</evidence>
<name>A0A2K8SD52_9MOLU</name>
<dbReference type="EMBL" id="CP025057">
    <property type="protein sequence ID" value="AUB31397.1"/>
    <property type="molecule type" value="Genomic_DNA"/>
</dbReference>
<accession>A0A2K8SD52</accession>
<keyword evidence="1" id="KW-0732">Signal</keyword>
<sequence length="214" mass="23556">MKKILSILAAVSITGTTSSLVVACSEPETVLKTIEFDKEQDNEIKEFDTLTIKVKNRSKLTGLSITTSGNITATLGGKNNDEISVKAGKYQEPSKNEGNKIDNSKNEASLTLTAKNAYTEIINFTIAKNDEAYKEIKLSEYNPEFKVGEEKEIIIDNYSELVNFKVTANSTKNIAYKLVNNKLKFKAKSEGSISLILSANNAKESKTIELKSTK</sequence>
<dbReference type="NCBIfam" id="NF038029">
    <property type="entry name" value="LP_plasma"/>
    <property type="match status" value="1"/>
</dbReference>
<evidence type="ECO:0000313" key="2">
    <source>
        <dbReference type="EMBL" id="AUB31397.1"/>
    </source>
</evidence>
<dbReference type="Proteomes" id="UP000231823">
    <property type="component" value="Chromosome"/>
</dbReference>
<keyword evidence="3" id="KW-1185">Reference proteome</keyword>
<organism evidence="2 3">
    <name type="scientific">Spiroplasma floricola 23-6</name>
    <dbReference type="NCBI Taxonomy" id="1336749"/>
    <lineage>
        <taxon>Bacteria</taxon>
        <taxon>Bacillati</taxon>
        <taxon>Mycoplasmatota</taxon>
        <taxon>Mollicutes</taxon>
        <taxon>Entomoplasmatales</taxon>
        <taxon>Spiroplasmataceae</taxon>
        <taxon>Spiroplasma</taxon>
    </lineage>
</organism>
<dbReference type="NCBIfam" id="NF045726">
    <property type="entry name" value="XXplasma_LP"/>
    <property type="match status" value="1"/>
</dbReference>
<dbReference type="KEGG" id="sfz:SFLOR_v1c03400"/>
<dbReference type="AlphaFoldDB" id="A0A2K8SD52"/>
<dbReference type="RefSeq" id="WP_100916384.1">
    <property type="nucleotide sequence ID" value="NZ_CP025057.1"/>
</dbReference>
<reference evidence="2 3" key="1">
    <citation type="submission" date="2017-12" db="EMBL/GenBank/DDBJ databases">
        <title>Complete genome sequence of Spiroplasma floricola 23-6 (ATCC 29989).</title>
        <authorList>
            <person name="Tsai Y.-M."/>
            <person name="Wu P.-S."/>
            <person name="Lo W.-S."/>
            <person name="Kuo C.-H."/>
        </authorList>
    </citation>
    <scope>NUCLEOTIDE SEQUENCE [LARGE SCALE GENOMIC DNA]</scope>
    <source>
        <strain evidence="2 3">23-6</strain>
    </source>
</reference>
<proteinExistence type="predicted"/>
<evidence type="ECO:0000256" key="1">
    <source>
        <dbReference type="SAM" id="SignalP"/>
    </source>
</evidence>